<dbReference type="Gene3D" id="3.40.50.150">
    <property type="entry name" value="Vaccinia Virus protein VP39"/>
    <property type="match status" value="1"/>
</dbReference>
<evidence type="ECO:0000256" key="1">
    <source>
        <dbReference type="ARBA" id="ARBA00008361"/>
    </source>
</evidence>
<dbReference type="PATRIC" id="fig|1641875.4.peg.2495"/>
<dbReference type="EMBL" id="LAXJ01000027">
    <property type="protein sequence ID" value="KRS10770.1"/>
    <property type="molecule type" value="Genomic_DNA"/>
</dbReference>
<dbReference type="InterPro" id="IPR013216">
    <property type="entry name" value="Methyltransf_11"/>
</dbReference>
<organism evidence="5 6">
    <name type="scientific">Roseovarius atlanticus</name>
    <dbReference type="NCBI Taxonomy" id="1641875"/>
    <lineage>
        <taxon>Bacteria</taxon>
        <taxon>Pseudomonadati</taxon>
        <taxon>Pseudomonadota</taxon>
        <taxon>Alphaproteobacteria</taxon>
        <taxon>Rhodobacterales</taxon>
        <taxon>Roseobacteraceae</taxon>
        <taxon>Roseovarius</taxon>
    </lineage>
</organism>
<dbReference type="AlphaFoldDB" id="A0A0T5NPF3"/>
<dbReference type="PANTHER" id="PTHR44942">
    <property type="entry name" value="METHYLTRANSF_11 DOMAIN-CONTAINING PROTEIN"/>
    <property type="match status" value="1"/>
</dbReference>
<dbReference type="Proteomes" id="UP000051295">
    <property type="component" value="Unassembled WGS sequence"/>
</dbReference>
<proteinExistence type="inferred from homology"/>
<dbReference type="OrthoDB" id="9797252at2"/>
<keyword evidence="2 5" id="KW-0489">Methyltransferase</keyword>
<feature type="domain" description="Methyltransferase type 11" evidence="4">
    <location>
        <begin position="58"/>
        <end position="151"/>
    </location>
</feature>
<dbReference type="GO" id="GO:0008757">
    <property type="term" value="F:S-adenosylmethionine-dependent methyltransferase activity"/>
    <property type="evidence" value="ECO:0007669"/>
    <property type="project" value="InterPro"/>
</dbReference>
<evidence type="ECO:0000259" key="4">
    <source>
        <dbReference type="Pfam" id="PF08241"/>
    </source>
</evidence>
<keyword evidence="6" id="KW-1185">Reference proteome</keyword>
<dbReference type="Pfam" id="PF08241">
    <property type="entry name" value="Methyltransf_11"/>
    <property type="match status" value="1"/>
</dbReference>
<dbReference type="InterPro" id="IPR051052">
    <property type="entry name" value="Diverse_substrate_MTase"/>
</dbReference>
<name>A0A0T5NPF3_9RHOB</name>
<reference evidence="5 6" key="1">
    <citation type="submission" date="2015-04" db="EMBL/GenBank/DDBJ databases">
        <title>The draft genome sequence of Roseovarius sp.R12b.</title>
        <authorList>
            <person name="Li G."/>
            <person name="Lai Q."/>
            <person name="Shao Z."/>
            <person name="Yan P."/>
        </authorList>
    </citation>
    <scope>NUCLEOTIDE SEQUENCE [LARGE SCALE GENOMIC DNA]</scope>
    <source>
        <strain evidence="5 6">R12B</strain>
    </source>
</reference>
<dbReference type="GO" id="GO:0032259">
    <property type="term" value="P:methylation"/>
    <property type="evidence" value="ECO:0007669"/>
    <property type="project" value="UniProtKB-KW"/>
</dbReference>
<protein>
    <submittedName>
        <fullName evidence="5">Methyltransferase</fullName>
    </submittedName>
</protein>
<dbReference type="CDD" id="cd02440">
    <property type="entry name" value="AdoMet_MTases"/>
    <property type="match status" value="1"/>
</dbReference>
<dbReference type="SUPFAM" id="SSF53335">
    <property type="entry name" value="S-adenosyl-L-methionine-dependent methyltransferases"/>
    <property type="match status" value="1"/>
</dbReference>
<evidence type="ECO:0000313" key="5">
    <source>
        <dbReference type="EMBL" id="KRS10770.1"/>
    </source>
</evidence>
<evidence type="ECO:0000313" key="6">
    <source>
        <dbReference type="Proteomes" id="UP000051295"/>
    </source>
</evidence>
<keyword evidence="3 5" id="KW-0808">Transferase</keyword>
<dbReference type="PANTHER" id="PTHR44942:SF4">
    <property type="entry name" value="METHYLTRANSFERASE TYPE 11 DOMAIN-CONTAINING PROTEIN"/>
    <property type="match status" value="1"/>
</dbReference>
<dbReference type="STRING" id="1641875.XM53_19770"/>
<evidence type="ECO:0000256" key="2">
    <source>
        <dbReference type="ARBA" id="ARBA00022603"/>
    </source>
</evidence>
<gene>
    <name evidence="5" type="ORF">XM53_19770</name>
</gene>
<sequence>MTDPTQTLDTDALRAFGNDVDFGRTASDYATHRAGFPPAFFDLLTDRGWAGPGQTDIDLGCGTGTVARGLAARGLKVTGIDPAQPLLDEARRLDSAAGVDVTYTTGTAEATGLPPASADLVTAGQCWHWFDRPAAAAEVSRLLRPGGRAVIAHFDWLPLPGNVVAATEALILQYNPRWAGAGGTGIYPAWLADLAQADFTALETASFDLFQPYTHTAWRGRIRASAGVAASLDADATARFDADLAALLARAFPDDPLKVPHRVWMATGVLKT</sequence>
<comment type="similarity">
    <text evidence="1">Belongs to the methyltransferase superfamily.</text>
</comment>
<comment type="caution">
    <text evidence="5">The sequence shown here is derived from an EMBL/GenBank/DDBJ whole genome shotgun (WGS) entry which is preliminary data.</text>
</comment>
<dbReference type="InterPro" id="IPR029063">
    <property type="entry name" value="SAM-dependent_MTases_sf"/>
</dbReference>
<evidence type="ECO:0000256" key="3">
    <source>
        <dbReference type="ARBA" id="ARBA00022679"/>
    </source>
</evidence>
<dbReference type="RefSeq" id="WP_057796503.1">
    <property type="nucleotide sequence ID" value="NZ_LAXJ01000027.1"/>
</dbReference>
<accession>A0A0T5NPF3</accession>